<protein>
    <submittedName>
        <fullName evidence="3">Uncharacterized protein</fullName>
    </submittedName>
</protein>
<feature type="region of interest" description="Disordered" evidence="1">
    <location>
        <begin position="166"/>
        <end position="233"/>
    </location>
</feature>
<dbReference type="Proteomes" id="UP001465755">
    <property type="component" value="Unassembled WGS sequence"/>
</dbReference>
<proteinExistence type="predicted"/>
<accession>A0AAW1NW72</accession>
<name>A0AAW1NW72_9CHLO</name>
<keyword evidence="2" id="KW-1133">Transmembrane helix</keyword>
<reference evidence="3 4" key="1">
    <citation type="journal article" date="2024" name="Nat. Commun.">
        <title>Phylogenomics reveals the evolutionary origins of lichenization in chlorophyte algae.</title>
        <authorList>
            <person name="Puginier C."/>
            <person name="Libourel C."/>
            <person name="Otte J."/>
            <person name="Skaloud P."/>
            <person name="Haon M."/>
            <person name="Grisel S."/>
            <person name="Petersen M."/>
            <person name="Berrin J.G."/>
            <person name="Delaux P.M."/>
            <person name="Dal Grande F."/>
            <person name="Keller J."/>
        </authorList>
    </citation>
    <scope>NUCLEOTIDE SEQUENCE [LARGE SCALE GENOMIC DNA]</scope>
    <source>
        <strain evidence="3 4">SAG 2036</strain>
    </source>
</reference>
<keyword evidence="2" id="KW-0812">Transmembrane</keyword>
<feature type="region of interest" description="Disordered" evidence="1">
    <location>
        <begin position="1"/>
        <end position="74"/>
    </location>
</feature>
<comment type="caution">
    <text evidence="3">The sequence shown here is derived from an EMBL/GenBank/DDBJ whole genome shotgun (WGS) entry which is preliminary data.</text>
</comment>
<keyword evidence="2" id="KW-0472">Membrane</keyword>
<feature type="compositionally biased region" description="Pro residues" evidence="1">
    <location>
        <begin position="65"/>
        <end position="74"/>
    </location>
</feature>
<evidence type="ECO:0000313" key="4">
    <source>
        <dbReference type="Proteomes" id="UP001465755"/>
    </source>
</evidence>
<feature type="compositionally biased region" description="Polar residues" evidence="1">
    <location>
        <begin position="35"/>
        <end position="44"/>
    </location>
</feature>
<dbReference type="AlphaFoldDB" id="A0AAW1NW72"/>
<evidence type="ECO:0000256" key="2">
    <source>
        <dbReference type="SAM" id="Phobius"/>
    </source>
</evidence>
<feature type="compositionally biased region" description="Pro residues" evidence="1">
    <location>
        <begin position="15"/>
        <end position="28"/>
    </location>
</feature>
<dbReference type="EMBL" id="JALJOQ010000089">
    <property type="protein sequence ID" value="KAK9799433.1"/>
    <property type="molecule type" value="Genomic_DNA"/>
</dbReference>
<feature type="compositionally biased region" description="Pro residues" evidence="1">
    <location>
        <begin position="188"/>
        <end position="211"/>
    </location>
</feature>
<sequence length="551" mass="56080">MANSPVPAVSLSLPPAAPATPATPPSPPVLSSLPNTTVANAPVNTSQPSPPTPTDPLTLTLSNGAPPPPLPPAPRLDISTIARSPNASVNAYPPPLNLIPTLSLTWRVTSAKSCNCTKPAAFYAIDASTGTSAISCSAEPITSCGSCPSTCPRCAAVPPAITPAPGPGPVPAPGPAPVASAVTHSVASPPPVQSPSPAPAPPLSPPPPAAPAPNGSVLTPPPPPALSITPTPPSKPFQGVVQVFISLTNLSSTPSPNTGRKMLAARQPMHGDFWDRNLGRKLLQVPQDDLLFGVLLVPSPTGSAPLSKAPNSTSALYYQGVAASGNVTIFANGNFLTNVRCSSGQGSQALLVPRIPLFFTAGFSGGAGFPGSSNGTANSAIVTLPDGSTQAFSFPSPPPPSPPSPYTVGFNTTAPPTQVVAGQSQSSRVPLAAIIVPAVVGFIIIALALILLIFIFLRWRKTRRNRRLSQVVPDDGSPDSDPAVFSALQITPAVRVHPDTHDDAPQASSTVVVTPRPAGATAVVTAAPPQKFPVPSQPYPPVAWTWNPLRE</sequence>
<organism evidence="3 4">
    <name type="scientific">Symbiochloris irregularis</name>
    <dbReference type="NCBI Taxonomy" id="706552"/>
    <lineage>
        <taxon>Eukaryota</taxon>
        <taxon>Viridiplantae</taxon>
        <taxon>Chlorophyta</taxon>
        <taxon>core chlorophytes</taxon>
        <taxon>Trebouxiophyceae</taxon>
        <taxon>Trebouxiales</taxon>
        <taxon>Trebouxiaceae</taxon>
        <taxon>Symbiochloris</taxon>
    </lineage>
</organism>
<feature type="transmembrane region" description="Helical" evidence="2">
    <location>
        <begin position="431"/>
        <end position="457"/>
    </location>
</feature>
<feature type="compositionally biased region" description="Low complexity" evidence="1">
    <location>
        <begin position="177"/>
        <end position="187"/>
    </location>
</feature>
<evidence type="ECO:0000256" key="1">
    <source>
        <dbReference type="SAM" id="MobiDB-lite"/>
    </source>
</evidence>
<gene>
    <name evidence="3" type="ORF">WJX73_010205</name>
</gene>
<feature type="compositionally biased region" description="Pro residues" evidence="1">
    <location>
        <begin position="166"/>
        <end position="176"/>
    </location>
</feature>
<feature type="compositionally biased region" description="Low complexity" evidence="1">
    <location>
        <begin position="1"/>
        <end position="14"/>
    </location>
</feature>
<keyword evidence="4" id="KW-1185">Reference proteome</keyword>
<evidence type="ECO:0000313" key="3">
    <source>
        <dbReference type="EMBL" id="KAK9799433.1"/>
    </source>
</evidence>
<feature type="compositionally biased region" description="Pro residues" evidence="1">
    <location>
        <begin position="219"/>
        <end position="233"/>
    </location>
</feature>